<reference evidence="1" key="1">
    <citation type="submission" date="2018-05" db="EMBL/GenBank/DDBJ databases">
        <authorList>
            <person name="Lanie J.A."/>
            <person name="Ng W.-L."/>
            <person name="Kazmierczak K.M."/>
            <person name="Andrzejewski T.M."/>
            <person name="Davidsen T.M."/>
            <person name="Wayne K.J."/>
            <person name="Tettelin H."/>
            <person name="Glass J.I."/>
            <person name="Rusch D."/>
            <person name="Podicherti R."/>
            <person name="Tsui H.-C.T."/>
            <person name="Winkler M.E."/>
        </authorList>
    </citation>
    <scope>NUCLEOTIDE SEQUENCE</scope>
</reference>
<dbReference type="EMBL" id="UINC01171570">
    <property type="protein sequence ID" value="SVD76205.1"/>
    <property type="molecule type" value="Genomic_DNA"/>
</dbReference>
<organism evidence="1">
    <name type="scientific">marine metagenome</name>
    <dbReference type="NCBI Taxonomy" id="408172"/>
    <lineage>
        <taxon>unclassified sequences</taxon>
        <taxon>metagenomes</taxon>
        <taxon>ecological metagenomes</taxon>
    </lineage>
</organism>
<protein>
    <submittedName>
        <fullName evidence="1">Uncharacterized protein</fullName>
    </submittedName>
</protein>
<gene>
    <name evidence="1" type="ORF">METZ01_LOCUS429059</name>
</gene>
<evidence type="ECO:0000313" key="1">
    <source>
        <dbReference type="EMBL" id="SVD76205.1"/>
    </source>
</evidence>
<dbReference type="AlphaFoldDB" id="A0A382XZY6"/>
<accession>A0A382XZY6</accession>
<sequence length="93" mass="10575">MFSSYPVIKTPIKITDEDALLEAAVAYKDETDMVWIVFDDIEVNPKFPWQYRPGDNIAKTVIHTFPRVIKRTNRPVSWGDIQLVPTSGVSHGT</sequence>
<feature type="non-terminal residue" evidence="1">
    <location>
        <position position="93"/>
    </location>
</feature>
<name>A0A382XZY6_9ZZZZ</name>
<proteinExistence type="predicted"/>